<dbReference type="EMBL" id="JALLBG020000031">
    <property type="protein sequence ID" value="KAL3771057.1"/>
    <property type="molecule type" value="Genomic_DNA"/>
</dbReference>
<proteinExistence type="predicted"/>
<keyword evidence="3" id="KW-1185">Reference proteome</keyword>
<evidence type="ECO:0000256" key="1">
    <source>
        <dbReference type="SAM" id="MobiDB-lite"/>
    </source>
</evidence>
<evidence type="ECO:0008006" key="4">
    <source>
        <dbReference type="Google" id="ProtNLM"/>
    </source>
</evidence>
<name>A0ABD3N4Y5_9STRA</name>
<reference evidence="2 3" key="1">
    <citation type="submission" date="2024-10" db="EMBL/GenBank/DDBJ databases">
        <title>Updated reference genomes for cyclostephanoid diatoms.</title>
        <authorList>
            <person name="Roberts W.R."/>
            <person name="Alverson A.J."/>
        </authorList>
    </citation>
    <scope>NUCLEOTIDE SEQUENCE [LARGE SCALE GENOMIC DNA]</scope>
    <source>
        <strain evidence="2 3">AJA232-27</strain>
    </source>
</reference>
<accession>A0ABD3N4Y5</accession>
<feature type="region of interest" description="Disordered" evidence="1">
    <location>
        <begin position="1"/>
        <end position="36"/>
    </location>
</feature>
<comment type="caution">
    <text evidence="2">The sequence shown here is derived from an EMBL/GenBank/DDBJ whole genome shotgun (WGS) entry which is preliminary data.</text>
</comment>
<dbReference type="Proteomes" id="UP001530293">
    <property type="component" value="Unassembled WGS sequence"/>
</dbReference>
<gene>
    <name evidence="2" type="ORF">ACHAWU_006434</name>
</gene>
<evidence type="ECO:0000313" key="3">
    <source>
        <dbReference type="Proteomes" id="UP001530293"/>
    </source>
</evidence>
<feature type="compositionally biased region" description="Acidic residues" evidence="1">
    <location>
        <begin position="747"/>
        <end position="756"/>
    </location>
</feature>
<feature type="compositionally biased region" description="Basic and acidic residues" evidence="1">
    <location>
        <begin position="25"/>
        <end position="34"/>
    </location>
</feature>
<organism evidence="2 3">
    <name type="scientific">Discostella pseudostelligera</name>
    <dbReference type="NCBI Taxonomy" id="259834"/>
    <lineage>
        <taxon>Eukaryota</taxon>
        <taxon>Sar</taxon>
        <taxon>Stramenopiles</taxon>
        <taxon>Ochrophyta</taxon>
        <taxon>Bacillariophyta</taxon>
        <taxon>Coscinodiscophyceae</taxon>
        <taxon>Thalassiosirophycidae</taxon>
        <taxon>Stephanodiscales</taxon>
        <taxon>Stephanodiscaceae</taxon>
        <taxon>Discostella</taxon>
    </lineage>
</organism>
<evidence type="ECO:0000313" key="2">
    <source>
        <dbReference type="EMBL" id="KAL3771057.1"/>
    </source>
</evidence>
<sequence>MEFDGSSRLSDDASQMQDADDEVTNECKKRSRDADDWDDLFQKKKSSAIHRTVTTEEDDEFLATLLSEVSVTTSNSLVNSKQEATDESPPQVPVEIVSKHQTGAIGAGGQASAVILRQGSAPGFDLKTHSDATSIQQPQPVPLPMKIQSGLQHLPPTILVERWTCDVCKSCSFATFEEAEIHESQCKILHDATTKLDDTELKAQISEGWTCDVCKSCSFATLEDAEIHETQCKILHDAKQRSEDEQLDEQMTEGWKCDVCKSCSFATFEEAENHETHCKILHDAKQKSEDEDLKAQMTEAADVLTSLAYCQPIQQESGEDFADSKLPAKRHPTINLVPHGESSPILSDYNNLLIRNIEFYYPSSDNKVGLRCIHCKDHPQHVTAATFFPSTIGSISSGLGTIGARHFGWGKCPFIQPETVQQMMETKKISGLQTRTNGRVGLDAYCKNLAKQYGIVDDETSGISWIEGTAPSADAADEIYRRNATTTFLDSSSSLVQSNDVADGNSIAAVLASMKTSVKIDTRPFVPSDTEHFWECSGCRPIPFDFRARGSVVFGVEEPAAEKIEQHLRNCAGAKPLAIPHSASIEPYYGEGIPTIKIKWSSNQSHKLDNTSVKAGVDDDKLCFRDDQQYTTEFAYFTVMQLKKCYLTKAGGSRGTCPVGFAGLACCHCAGQPNERRFFYTSADHLRNSFSHIPSHLAECNACPTEVKLRLEELKLARNRQKSHLKPGYHKIFIDRVWDRLHGTPLTDDEDSDDEASITPSFSNKDVQPHPLLLNTETISTSLVQDFDRTSTSDLAYLTLLQVEPYMSSKQNAAPKENHEDSREIGFPGLVCRHCMTTPDGRKFFTTSSEHLGGLLLTISNHLTLCKLCPSTVKSQITSYQATHDGQLQQLKGDIGGEHIDAHEMCMQRVWQRLLDASKKKPVRAAPAKIEYKAVNPNMSLVTADDARLVTGFTYFTMQQIRPCNLDNSGNGSRSVFDFGFPGLECIHCAGQPNARRFFYRTAEILAGNYAHIPNHLMACSACPREIKNALKEKKDAHLLLKHTLPKGSQKQFFEAVWERLHGQSSASVPMQTHE</sequence>
<feature type="region of interest" description="Disordered" evidence="1">
    <location>
        <begin position="746"/>
        <end position="767"/>
    </location>
</feature>
<protein>
    <recommendedName>
        <fullName evidence="4">C2H2-type domain-containing protein</fullName>
    </recommendedName>
</protein>
<dbReference type="AlphaFoldDB" id="A0ABD3N4Y5"/>